<evidence type="ECO:0000256" key="1">
    <source>
        <dbReference type="ARBA" id="ARBA00004651"/>
    </source>
</evidence>
<feature type="binding site" evidence="16">
    <location>
        <position position="86"/>
    </location>
    <ligand>
        <name>Zn(2+)</name>
        <dbReference type="ChEBI" id="CHEBI:29105"/>
        <note>catalytic</note>
    </ligand>
</feature>
<feature type="transmembrane region" description="Helical" evidence="14">
    <location>
        <begin position="126"/>
        <end position="149"/>
    </location>
</feature>
<evidence type="ECO:0000256" key="2">
    <source>
        <dbReference type="ARBA" id="ARBA00007931"/>
    </source>
</evidence>
<protein>
    <recommendedName>
        <fullName evidence="14">Zinc metalloprotease</fullName>
    </recommendedName>
</protein>
<evidence type="ECO:0000313" key="20">
    <source>
        <dbReference type="Proteomes" id="UP000589036"/>
    </source>
</evidence>
<keyword evidence="7" id="KW-0677">Repeat</keyword>
<keyword evidence="5 14" id="KW-0812">Transmembrane</keyword>
<comment type="caution">
    <text evidence="19">The sequence shown here is derived from an EMBL/GenBank/DDBJ whole genome shotgun (WGS) entry which is preliminary data.</text>
</comment>
<keyword evidence="20" id="KW-1185">Reference proteome</keyword>
<evidence type="ECO:0000256" key="17">
    <source>
        <dbReference type="SAM" id="MobiDB-lite"/>
    </source>
</evidence>
<reference evidence="19 20" key="1">
    <citation type="submission" date="2020-07" db="EMBL/GenBank/DDBJ databases">
        <title>Sequencing the genomes of 1000 actinobacteria strains.</title>
        <authorList>
            <person name="Klenk H.-P."/>
        </authorList>
    </citation>
    <scope>NUCLEOTIDE SEQUENCE [LARGE SCALE GENOMIC DNA]</scope>
    <source>
        <strain evidence="19 20">CXB654</strain>
    </source>
</reference>
<feature type="transmembrane region" description="Helical" evidence="14">
    <location>
        <begin position="155"/>
        <end position="179"/>
    </location>
</feature>
<feature type="domain" description="Peptidase M50" evidence="18">
    <location>
        <begin position="155"/>
        <end position="215"/>
    </location>
</feature>
<dbReference type="GO" id="GO:0046872">
    <property type="term" value="F:metal ion binding"/>
    <property type="evidence" value="ECO:0007669"/>
    <property type="project" value="UniProtKB-UniRule"/>
</dbReference>
<evidence type="ECO:0000256" key="11">
    <source>
        <dbReference type="ARBA" id="ARBA00023049"/>
    </source>
</evidence>
<dbReference type="InterPro" id="IPR046342">
    <property type="entry name" value="CBS_dom_sf"/>
</dbReference>
<keyword evidence="12" id="KW-0129">CBS domain</keyword>
<feature type="domain" description="Peptidase M50" evidence="18">
    <location>
        <begin position="75"/>
        <end position="150"/>
    </location>
</feature>
<evidence type="ECO:0000256" key="13">
    <source>
        <dbReference type="ARBA" id="ARBA00023136"/>
    </source>
</evidence>
<dbReference type="GO" id="GO:0005886">
    <property type="term" value="C:plasma membrane"/>
    <property type="evidence" value="ECO:0007669"/>
    <property type="project" value="UniProtKB-SubCell"/>
</dbReference>
<evidence type="ECO:0000313" key="19">
    <source>
        <dbReference type="EMBL" id="NYE46916.1"/>
    </source>
</evidence>
<dbReference type="SUPFAM" id="SSF54631">
    <property type="entry name" value="CBS-domain pair"/>
    <property type="match status" value="1"/>
</dbReference>
<keyword evidence="4 14" id="KW-0645">Protease</keyword>
<dbReference type="GO" id="GO:0008237">
    <property type="term" value="F:metallopeptidase activity"/>
    <property type="evidence" value="ECO:0007669"/>
    <property type="project" value="UniProtKB-UniRule"/>
</dbReference>
<keyword evidence="6 14" id="KW-0479">Metal-binding</keyword>
<dbReference type="PIRSF" id="PIRSF006404">
    <property type="entry name" value="UCP006404_Pept_M50_CBS"/>
    <property type="match status" value="1"/>
</dbReference>
<accession>A0A852TR95</accession>
<sequence length="389" mass="41671">MTQPGSGNPSVRPEPDEARGRGRRPGLLMGRPFGIPVHVSPSWLIIAAIITVLYQPMVEGALALGPLSYLVAFVFAVLLYASVLVHELAHSVVARMYGLPVRRITLYMLGGVSEIEREPQTPGREFWVAFSGPLLSLVLAALGFVGYLFVEPATIVGVLVWQLWVANLLVGVFNLLPGLPLDGGRLLRAAVWGITRRPTAGTVVAAWVGRVLAAFVIALPFLHSWNQGTAPDVFAILWAVLLGSFIWMGATSSLRAARFRERLPRLRGRRLARRPALVPADTSVAEGLRRMAEEGAAAIIVTDSAGTPTSIVNDSAVAAVPKDRRPWVPVSSVARAITSGILVPVDLEGEELLEALRDHPASEYLLVEEDGSPFGVLRAADVQAAFAGA</sequence>
<feature type="transmembrane region" description="Helical" evidence="14">
    <location>
        <begin position="234"/>
        <end position="257"/>
    </location>
</feature>
<keyword evidence="9 14" id="KW-0862">Zinc</keyword>
<dbReference type="Proteomes" id="UP000589036">
    <property type="component" value="Unassembled WGS sequence"/>
</dbReference>
<dbReference type="InterPro" id="IPR008915">
    <property type="entry name" value="Peptidase_M50"/>
</dbReference>
<dbReference type="PANTHER" id="PTHR39188">
    <property type="entry name" value="MEMBRANE-ASSOCIATED ZINC METALLOPROTEASE M50B"/>
    <property type="match status" value="1"/>
</dbReference>
<dbReference type="EMBL" id="JACCCC010000001">
    <property type="protein sequence ID" value="NYE46916.1"/>
    <property type="molecule type" value="Genomic_DNA"/>
</dbReference>
<keyword evidence="11 14" id="KW-0482">Metalloprotease</keyword>
<comment type="cofactor">
    <cofactor evidence="14 16">
        <name>Zn(2+)</name>
        <dbReference type="ChEBI" id="CHEBI:29105"/>
    </cofactor>
    <text evidence="14 16">Binds 1 zinc ion per subunit.</text>
</comment>
<feature type="transmembrane region" description="Helical" evidence="14">
    <location>
        <begin position="66"/>
        <end position="86"/>
    </location>
</feature>
<feature type="region of interest" description="Disordered" evidence="17">
    <location>
        <begin position="1"/>
        <end position="25"/>
    </location>
</feature>
<organism evidence="19 20">
    <name type="scientific">Spinactinospora alkalitolerans</name>
    <dbReference type="NCBI Taxonomy" id="687207"/>
    <lineage>
        <taxon>Bacteria</taxon>
        <taxon>Bacillati</taxon>
        <taxon>Actinomycetota</taxon>
        <taxon>Actinomycetes</taxon>
        <taxon>Streptosporangiales</taxon>
        <taxon>Nocardiopsidaceae</taxon>
        <taxon>Spinactinospora</taxon>
    </lineage>
</organism>
<keyword evidence="10 14" id="KW-1133">Transmembrane helix</keyword>
<evidence type="ECO:0000256" key="6">
    <source>
        <dbReference type="ARBA" id="ARBA00022723"/>
    </source>
</evidence>
<evidence type="ECO:0000256" key="9">
    <source>
        <dbReference type="ARBA" id="ARBA00022833"/>
    </source>
</evidence>
<dbReference type="PANTHER" id="PTHR39188:SF3">
    <property type="entry name" value="STAGE IV SPORULATION PROTEIN FB"/>
    <property type="match status" value="1"/>
</dbReference>
<dbReference type="Gene3D" id="3.10.580.10">
    <property type="entry name" value="CBS-domain"/>
    <property type="match status" value="1"/>
</dbReference>
<dbReference type="Pfam" id="PF02163">
    <property type="entry name" value="Peptidase_M50"/>
    <property type="match status" value="2"/>
</dbReference>
<evidence type="ECO:0000256" key="4">
    <source>
        <dbReference type="ARBA" id="ARBA00022670"/>
    </source>
</evidence>
<proteinExistence type="inferred from homology"/>
<feature type="binding site" evidence="16">
    <location>
        <position position="90"/>
    </location>
    <ligand>
        <name>Zn(2+)</name>
        <dbReference type="ChEBI" id="CHEBI:29105"/>
        <note>catalytic</note>
    </ligand>
</feature>
<feature type="transmembrane region" description="Helical" evidence="14">
    <location>
        <begin position="200"/>
        <end position="222"/>
    </location>
</feature>
<dbReference type="InterPro" id="IPR016483">
    <property type="entry name" value="UCP006404_Pept_M50_CBS"/>
</dbReference>
<evidence type="ECO:0000256" key="7">
    <source>
        <dbReference type="ARBA" id="ARBA00022737"/>
    </source>
</evidence>
<comment type="subcellular location">
    <subcellularLocation>
        <location evidence="1 14">Cell membrane</location>
        <topology evidence="1 14">Multi-pass membrane protein</topology>
    </subcellularLocation>
</comment>
<evidence type="ECO:0000256" key="16">
    <source>
        <dbReference type="PIRSR" id="PIRSR006404-2"/>
    </source>
</evidence>
<evidence type="ECO:0000256" key="15">
    <source>
        <dbReference type="PIRSR" id="PIRSR006404-1"/>
    </source>
</evidence>
<gene>
    <name evidence="19" type="ORF">HDA32_002036</name>
</gene>
<feature type="transmembrane region" description="Helical" evidence="14">
    <location>
        <begin position="33"/>
        <end position="54"/>
    </location>
</feature>
<evidence type="ECO:0000256" key="3">
    <source>
        <dbReference type="ARBA" id="ARBA00022475"/>
    </source>
</evidence>
<evidence type="ECO:0000256" key="5">
    <source>
        <dbReference type="ARBA" id="ARBA00022692"/>
    </source>
</evidence>
<evidence type="ECO:0000256" key="12">
    <source>
        <dbReference type="ARBA" id="ARBA00023122"/>
    </source>
</evidence>
<evidence type="ECO:0000256" key="8">
    <source>
        <dbReference type="ARBA" id="ARBA00022801"/>
    </source>
</evidence>
<dbReference type="CDD" id="cd06164">
    <property type="entry name" value="S2P-M50_SpoIVFB_CBS"/>
    <property type="match status" value="1"/>
</dbReference>
<keyword evidence="3 14" id="KW-1003">Cell membrane</keyword>
<dbReference type="GO" id="GO:0006508">
    <property type="term" value="P:proteolysis"/>
    <property type="evidence" value="ECO:0007669"/>
    <property type="project" value="UniProtKB-KW"/>
</dbReference>
<keyword evidence="13 14" id="KW-0472">Membrane</keyword>
<dbReference type="AlphaFoldDB" id="A0A852TR95"/>
<feature type="binding site" evidence="16">
    <location>
        <position position="182"/>
    </location>
    <ligand>
        <name>Zn(2+)</name>
        <dbReference type="ChEBI" id="CHEBI:29105"/>
        <note>catalytic</note>
    </ligand>
</feature>
<evidence type="ECO:0000256" key="14">
    <source>
        <dbReference type="PIRNR" id="PIRNR006404"/>
    </source>
</evidence>
<dbReference type="RefSeq" id="WP_376766950.1">
    <property type="nucleotide sequence ID" value="NZ_BAAAYY010000001.1"/>
</dbReference>
<comment type="similarity">
    <text evidence="2 14">Belongs to the peptidase M50B family.</text>
</comment>
<feature type="active site" evidence="15">
    <location>
        <position position="87"/>
    </location>
</feature>
<keyword evidence="8 14" id="KW-0378">Hydrolase</keyword>
<name>A0A852TR95_9ACTN</name>
<evidence type="ECO:0000259" key="18">
    <source>
        <dbReference type="Pfam" id="PF02163"/>
    </source>
</evidence>
<evidence type="ECO:0000256" key="10">
    <source>
        <dbReference type="ARBA" id="ARBA00022989"/>
    </source>
</evidence>